<dbReference type="OrthoDB" id="19923at2759"/>
<dbReference type="GeneID" id="28816951"/>
<dbReference type="KEGG" id="psco:LY89DRAFT_395334"/>
<evidence type="ECO:0000313" key="2">
    <source>
        <dbReference type="EMBL" id="KUJ22170.1"/>
    </source>
</evidence>
<dbReference type="Proteomes" id="UP000070700">
    <property type="component" value="Unassembled WGS sequence"/>
</dbReference>
<dbReference type="EMBL" id="KQ947407">
    <property type="protein sequence ID" value="KUJ22170.1"/>
    <property type="molecule type" value="Genomic_DNA"/>
</dbReference>
<name>A0A194XPJ4_MOLSC</name>
<reference evidence="2 3" key="1">
    <citation type="submission" date="2015-10" db="EMBL/GenBank/DDBJ databases">
        <title>Full genome of DAOMC 229536 Phialocephala scopiformis, a fungal endophyte of spruce producing the potent anti-insectan compound rugulosin.</title>
        <authorList>
            <consortium name="DOE Joint Genome Institute"/>
            <person name="Walker A.K."/>
            <person name="Frasz S.L."/>
            <person name="Seifert K.A."/>
            <person name="Miller J.D."/>
            <person name="Mondo S.J."/>
            <person name="Labutti K."/>
            <person name="Lipzen A."/>
            <person name="Dockter R."/>
            <person name="Kennedy M."/>
            <person name="Grigoriev I.V."/>
            <person name="Spatafora J.W."/>
        </authorList>
    </citation>
    <scope>NUCLEOTIDE SEQUENCE [LARGE SCALE GENOMIC DNA]</scope>
    <source>
        <strain evidence="2 3">CBS 120377</strain>
    </source>
</reference>
<evidence type="ECO:0000259" key="1">
    <source>
        <dbReference type="Pfam" id="PF06395"/>
    </source>
</evidence>
<organism evidence="2 3">
    <name type="scientific">Mollisia scopiformis</name>
    <name type="common">Conifer needle endophyte fungus</name>
    <name type="synonym">Phialocephala scopiformis</name>
    <dbReference type="NCBI Taxonomy" id="149040"/>
    <lineage>
        <taxon>Eukaryota</taxon>
        <taxon>Fungi</taxon>
        <taxon>Dikarya</taxon>
        <taxon>Ascomycota</taxon>
        <taxon>Pezizomycotina</taxon>
        <taxon>Leotiomycetes</taxon>
        <taxon>Helotiales</taxon>
        <taxon>Mollisiaceae</taxon>
        <taxon>Mollisia</taxon>
    </lineage>
</organism>
<dbReference type="InterPro" id="IPR010481">
    <property type="entry name" value="Cdc24/Scd1_N"/>
</dbReference>
<dbReference type="RefSeq" id="XP_018076525.1">
    <property type="nucleotide sequence ID" value="XM_018207225.1"/>
</dbReference>
<dbReference type="InParanoid" id="A0A194XPJ4"/>
<keyword evidence="3" id="KW-1185">Reference proteome</keyword>
<sequence>MDPITITTSIFGLLKATETIAGYLGPYVSAARDTSQIVRQVHSEVVYTRTTLLALEGLIKNISSVPVRRAALIQVDQLVAVFTDGVLLFSELEASLPSPPSAESSTSRLPILSRLKWARKESTFTSLFTRLQGFKGSISLMLTILQSDSDSRAAENQKQLSENVAALLESNRSLYLRLLNLEDALEVRTIRAIDDGNASSMKQQPDESIAGPTFDFENDLETSRVYRKAQRESMDFSFRSSIARTNAWSVFSGLSLSDVSNISVIALPLYREDIENAQHYGCTSPPAEPITTPTTARGPKSLCEECLELELRLSRIPGIPEYFEKVTDDHLEEDPLTRLILVLRQGLPLLMILEKFQGFEHCTEVGSDYNDPLKLPKAATYKFISTCVHQDGLRLAPDKCFSVSELFGHDSTGFMKVSSIPCTESSSTFQILSYRLLGSLIGYLTYSIFKMTLNVSTSQPTFLSKNMR</sequence>
<protein>
    <recommendedName>
        <fullName evidence="1">Cdc24/Scd1 N-terminal domain-containing protein</fullName>
    </recommendedName>
</protein>
<proteinExistence type="predicted"/>
<dbReference type="AlphaFoldDB" id="A0A194XPJ4"/>
<evidence type="ECO:0000313" key="3">
    <source>
        <dbReference type="Proteomes" id="UP000070700"/>
    </source>
</evidence>
<accession>A0A194XPJ4</accession>
<feature type="domain" description="Cdc24/Scd1 N-terminal" evidence="1">
    <location>
        <begin position="334"/>
        <end position="419"/>
    </location>
</feature>
<dbReference type="STRING" id="149040.A0A194XPJ4"/>
<gene>
    <name evidence="2" type="ORF">LY89DRAFT_395334</name>
</gene>
<dbReference type="Pfam" id="PF06395">
    <property type="entry name" value="CDC24"/>
    <property type="match status" value="1"/>
</dbReference>